<feature type="compositionally biased region" description="Low complexity" evidence="1">
    <location>
        <begin position="47"/>
        <end position="59"/>
    </location>
</feature>
<protein>
    <submittedName>
        <fullName evidence="2">Uncharacterized protein</fullName>
    </submittedName>
</protein>
<evidence type="ECO:0000313" key="3">
    <source>
        <dbReference type="Proteomes" id="UP000284842"/>
    </source>
</evidence>
<evidence type="ECO:0000256" key="1">
    <source>
        <dbReference type="SAM" id="MobiDB-lite"/>
    </source>
</evidence>
<keyword evidence="3" id="KW-1185">Reference proteome</keyword>
<feature type="region of interest" description="Disordered" evidence="1">
    <location>
        <begin position="150"/>
        <end position="195"/>
    </location>
</feature>
<feature type="compositionally biased region" description="Basic and acidic residues" evidence="1">
    <location>
        <begin position="177"/>
        <end position="195"/>
    </location>
</feature>
<comment type="caution">
    <text evidence="2">The sequence shown here is derived from an EMBL/GenBank/DDBJ whole genome shotgun (WGS) entry which is preliminary data.</text>
</comment>
<accession>A0A409WKW0</accession>
<evidence type="ECO:0000313" key="2">
    <source>
        <dbReference type="EMBL" id="PPQ79060.1"/>
    </source>
</evidence>
<dbReference type="InParanoid" id="A0A409WKW0"/>
<dbReference type="AlphaFoldDB" id="A0A409WKW0"/>
<name>A0A409WKW0_9AGAR</name>
<gene>
    <name evidence="2" type="ORF">CVT24_012652</name>
</gene>
<sequence length="195" mass="21406">MAPTEGPRTRRRAAELAAMTNTSAGNTQRPNEDDDAGRAPQSYATVAARPASRPTSPTSSEDEVSRIRLPGTLRESPPHLTLPGPPEPEQENGDSHQDTPSYHRRASRIPRYTPSVDAGWETVNLRRARSHDSALADAPAHSRNVTFTSTNRFGQLPEQDAPSSAVPSRRNVNENLPKSRDNVIEQAERNLTNEE</sequence>
<reference evidence="2 3" key="1">
    <citation type="journal article" date="2018" name="Evol. Lett.">
        <title>Horizontal gene cluster transfer increased hallucinogenic mushroom diversity.</title>
        <authorList>
            <person name="Reynolds H.T."/>
            <person name="Vijayakumar V."/>
            <person name="Gluck-Thaler E."/>
            <person name="Korotkin H.B."/>
            <person name="Matheny P.B."/>
            <person name="Slot J.C."/>
        </authorList>
    </citation>
    <scope>NUCLEOTIDE SEQUENCE [LARGE SCALE GENOMIC DNA]</scope>
    <source>
        <strain evidence="2 3">2629</strain>
    </source>
</reference>
<feature type="compositionally biased region" description="Polar residues" evidence="1">
    <location>
        <begin position="19"/>
        <end position="29"/>
    </location>
</feature>
<organism evidence="2 3">
    <name type="scientific">Panaeolus cyanescens</name>
    <dbReference type="NCBI Taxonomy" id="181874"/>
    <lineage>
        <taxon>Eukaryota</taxon>
        <taxon>Fungi</taxon>
        <taxon>Dikarya</taxon>
        <taxon>Basidiomycota</taxon>
        <taxon>Agaricomycotina</taxon>
        <taxon>Agaricomycetes</taxon>
        <taxon>Agaricomycetidae</taxon>
        <taxon>Agaricales</taxon>
        <taxon>Agaricineae</taxon>
        <taxon>Galeropsidaceae</taxon>
        <taxon>Panaeolus</taxon>
    </lineage>
</organism>
<dbReference type="Proteomes" id="UP000284842">
    <property type="component" value="Unassembled WGS sequence"/>
</dbReference>
<proteinExistence type="predicted"/>
<dbReference type="EMBL" id="NHTK01005436">
    <property type="protein sequence ID" value="PPQ79060.1"/>
    <property type="molecule type" value="Genomic_DNA"/>
</dbReference>
<feature type="region of interest" description="Disordered" evidence="1">
    <location>
        <begin position="1"/>
        <end position="119"/>
    </location>
</feature>